<reference evidence="2 3" key="1">
    <citation type="submission" date="2024-02" db="EMBL/GenBank/DDBJ databases">
        <authorList>
            <person name="Chen Y."/>
            <person name="Shah S."/>
            <person name="Dougan E. K."/>
            <person name="Thang M."/>
            <person name="Chan C."/>
        </authorList>
    </citation>
    <scope>NUCLEOTIDE SEQUENCE [LARGE SCALE GENOMIC DNA]</scope>
</reference>
<feature type="region of interest" description="Disordered" evidence="1">
    <location>
        <begin position="414"/>
        <end position="469"/>
    </location>
</feature>
<feature type="compositionally biased region" description="Basic and acidic residues" evidence="1">
    <location>
        <begin position="376"/>
        <end position="387"/>
    </location>
</feature>
<evidence type="ECO:0000313" key="2">
    <source>
        <dbReference type="EMBL" id="CAK9064468.1"/>
    </source>
</evidence>
<proteinExistence type="predicted"/>
<gene>
    <name evidence="2" type="ORF">CCMP2556_LOCUS31677</name>
</gene>
<feature type="region of interest" description="Disordered" evidence="1">
    <location>
        <begin position="361"/>
        <end position="397"/>
    </location>
</feature>
<dbReference type="EMBL" id="CAXAMN010021917">
    <property type="protein sequence ID" value="CAK9064468.1"/>
    <property type="molecule type" value="Genomic_DNA"/>
</dbReference>
<sequence length="569" mass="63104">MCTSGIFLPSETSSELPPSFFQGQVVHSEAALASLNGSAPLAATMRLQPRYMTHMTIESFHEMYMLWCQGAAVPEDEIASSRCFREVYESTWKGKLRMRTVSQHARCSICAEFSARCRRATAELERSKLEDNQRQHLTNVQQYRLIQNRLNILSVLEGYLLLEPDIANNSSAEVTVLLKAIDWAEEELARQGKSLPEHLILEDFVQVILENVKPARGRKLKAELLPGTLDFKSYVSQLGVEVAGLVNTYHDVADPNHCWRFIRRSDLPVYDDATDESWVPVEIPGEDYPHDASDCVLLVKHLVNSPSLSQSPLVLLPASFQKLLKKPLEALPRKLVADRARKEWEKFAPGPVKKVTVMQGNHADAVPKKRGRPRKKPEPVVGEKPEGEILNEPAKKAKTSRAAAIKAQGEGEIVFGPSSRKRGTVVPPAPADPCPIIGDGMGSNARDGMPPWPTRATFAGRKKPTDTESAKLFDSRREKFYQLAPSTLWRDGKERVYWKLCVEHESAEKGIEEFLKKENACPDASSHGPAASRGRVAGRGKGGGKCKAAKPNAKEPGRKRARGKASLKN</sequence>
<accession>A0ABP0NL04</accession>
<feature type="region of interest" description="Disordered" evidence="1">
    <location>
        <begin position="520"/>
        <end position="569"/>
    </location>
</feature>
<comment type="caution">
    <text evidence="2">The sequence shown here is derived from an EMBL/GenBank/DDBJ whole genome shotgun (WGS) entry which is preliminary data.</text>
</comment>
<feature type="compositionally biased region" description="Basic residues" evidence="1">
    <location>
        <begin position="536"/>
        <end position="548"/>
    </location>
</feature>
<evidence type="ECO:0000313" key="3">
    <source>
        <dbReference type="Proteomes" id="UP001642484"/>
    </source>
</evidence>
<dbReference type="Proteomes" id="UP001642484">
    <property type="component" value="Unassembled WGS sequence"/>
</dbReference>
<keyword evidence="3" id="KW-1185">Reference proteome</keyword>
<evidence type="ECO:0000256" key="1">
    <source>
        <dbReference type="SAM" id="MobiDB-lite"/>
    </source>
</evidence>
<feature type="compositionally biased region" description="Basic residues" evidence="1">
    <location>
        <begin position="559"/>
        <end position="569"/>
    </location>
</feature>
<protein>
    <submittedName>
        <fullName evidence="2">Uncharacterized protein</fullName>
    </submittedName>
</protein>
<name>A0ABP0NL04_9DINO</name>
<organism evidence="2 3">
    <name type="scientific">Durusdinium trenchii</name>
    <dbReference type="NCBI Taxonomy" id="1381693"/>
    <lineage>
        <taxon>Eukaryota</taxon>
        <taxon>Sar</taxon>
        <taxon>Alveolata</taxon>
        <taxon>Dinophyceae</taxon>
        <taxon>Suessiales</taxon>
        <taxon>Symbiodiniaceae</taxon>
        <taxon>Durusdinium</taxon>
    </lineage>
</organism>